<feature type="signal peptide" evidence="4">
    <location>
        <begin position="1"/>
        <end position="28"/>
    </location>
</feature>
<dbReference type="EMBL" id="BJUK01000011">
    <property type="protein sequence ID" value="GEK47063.1"/>
    <property type="molecule type" value="Genomic_DNA"/>
</dbReference>
<dbReference type="OrthoDB" id="9795964at2"/>
<sequence length="170" mass="18912" precursor="true">MSDSPRQRLIGWLAAGLLGLTLTAPALAQQSEPIEVEADRLELDDRAGTAVYSGAVEIRQGNLQLTGARVEIQRNDAGEVSRLTATGERAYLEQTPVDGERIQGWGRTIVYHAAERRVELIDRAELHRGADTFNGAYVEYLIDRRLVEARADAEGTERQRVRMTLTPEQQ</sequence>
<dbReference type="PANTHER" id="PTHR36504">
    <property type="entry name" value="LIPOPOLYSACCHARIDE EXPORT SYSTEM PROTEIN LPTA"/>
    <property type="match status" value="1"/>
</dbReference>
<evidence type="ECO:0000313" key="6">
    <source>
        <dbReference type="EMBL" id="GEK47063.1"/>
    </source>
</evidence>
<comment type="function">
    <text evidence="4">Involved in the assembly of lipopolysaccharide (LPS). Required for the translocation of LPS from the inner membrane to the outer membrane. May form a bridge between the inner membrane and the outer membrane, via interactions with LptC and LptD, thereby facilitating LPS transfer across the periplasm.</text>
</comment>
<evidence type="ECO:0000259" key="5">
    <source>
        <dbReference type="Pfam" id="PF03968"/>
    </source>
</evidence>
<dbReference type="GO" id="GO:0017089">
    <property type="term" value="F:glycolipid transfer activity"/>
    <property type="evidence" value="ECO:0007669"/>
    <property type="project" value="TreeGrafter"/>
</dbReference>
<evidence type="ECO:0000313" key="7">
    <source>
        <dbReference type="Proteomes" id="UP000321275"/>
    </source>
</evidence>
<dbReference type="Pfam" id="PF03968">
    <property type="entry name" value="LptD_N"/>
    <property type="match status" value="1"/>
</dbReference>
<gene>
    <name evidence="4" type="primary">lptA</name>
    <name evidence="6" type="ORF">HPA02_13460</name>
</gene>
<evidence type="ECO:0000256" key="3">
    <source>
        <dbReference type="ARBA" id="ARBA00022764"/>
    </source>
</evidence>
<dbReference type="InterPro" id="IPR005653">
    <property type="entry name" value="OstA-like_N"/>
</dbReference>
<comment type="caution">
    <text evidence="6">The sequence shown here is derived from an EMBL/GenBank/DDBJ whole genome shotgun (WGS) entry which is preliminary data.</text>
</comment>
<dbReference type="GO" id="GO:0015920">
    <property type="term" value="P:lipopolysaccharide transport"/>
    <property type="evidence" value="ECO:0007669"/>
    <property type="project" value="UniProtKB-UniRule"/>
</dbReference>
<name>A0A510X6J3_9GAMM</name>
<dbReference type="GO" id="GO:0009279">
    <property type="term" value="C:cell outer membrane"/>
    <property type="evidence" value="ECO:0007669"/>
    <property type="project" value="TreeGrafter"/>
</dbReference>
<comment type="subcellular location">
    <subcellularLocation>
        <location evidence="4">Periplasm</location>
    </subcellularLocation>
</comment>
<comment type="similarity">
    <text evidence="4">Belongs to the LptA family.</text>
</comment>
<evidence type="ECO:0000256" key="4">
    <source>
        <dbReference type="HAMAP-Rule" id="MF_01914"/>
    </source>
</evidence>
<feature type="chain" id="PRO_5022273892" description="Lipopolysaccharide export system protein LptA" evidence="4">
    <location>
        <begin position="29"/>
        <end position="170"/>
    </location>
</feature>
<keyword evidence="1 4" id="KW-0813">Transport</keyword>
<comment type="subunit">
    <text evidence="4">Component of the lipopolysaccharide transport and assembly complex.</text>
</comment>
<dbReference type="GO" id="GO:0030288">
    <property type="term" value="C:outer membrane-bounded periplasmic space"/>
    <property type="evidence" value="ECO:0007669"/>
    <property type="project" value="TreeGrafter"/>
</dbReference>
<accession>A0A510X6J3</accession>
<dbReference type="InterPro" id="IPR014340">
    <property type="entry name" value="LptA"/>
</dbReference>
<dbReference type="GO" id="GO:0001530">
    <property type="term" value="F:lipopolysaccharide binding"/>
    <property type="evidence" value="ECO:0007669"/>
    <property type="project" value="InterPro"/>
</dbReference>
<dbReference type="RefSeq" id="WP_146802327.1">
    <property type="nucleotide sequence ID" value="NZ_BJUK01000011.1"/>
</dbReference>
<dbReference type="AlphaFoldDB" id="A0A510X6J3"/>
<dbReference type="HAMAP" id="MF_01914">
    <property type="entry name" value="LPS_assembly_LptA"/>
    <property type="match status" value="1"/>
</dbReference>
<evidence type="ECO:0000256" key="2">
    <source>
        <dbReference type="ARBA" id="ARBA00022729"/>
    </source>
</evidence>
<evidence type="ECO:0000256" key="1">
    <source>
        <dbReference type="ARBA" id="ARBA00022448"/>
    </source>
</evidence>
<reference evidence="6 7" key="1">
    <citation type="submission" date="2019-07" db="EMBL/GenBank/DDBJ databases">
        <title>Whole genome shotgun sequence of Halomonas pacifica NBRC 102220.</title>
        <authorList>
            <person name="Hosoyama A."/>
            <person name="Uohara A."/>
            <person name="Ohji S."/>
            <person name="Ichikawa N."/>
        </authorList>
    </citation>
    <scope>NUCLEOTIDE SEQUENCE [LARGE SCALE GENOMIC DNA]</scope>
    <source>
        <strain evidence="6 7">NBRC 102220</strain>
    </source>
</reference>
<dbReference type="GO" id="GO:0043165">
    <property type="term" value="P:Gram-negative-bacterium-type cell outer membrane assembly"/>
    <property type="evidence" value="ECO:0007669"/>
    <property type="project" value="UniProtKB-UniRule"/>
</dbReference>
<dbReference type="NCBIfam" id="TIGR03002">
    <property type="entry name" value="outer_YhbN_LptA"/>
    <property type="match status" value="1"/>
</dbReference>
<protein>
    <recommendedName>
        <fullName evidence="4">Lipopolysaccharide export system protein LptA</fullName>
    </recommendedName>
</protein>
<dbReference type="InterPro" id="IPR052037">
    <property type="entry name" value="LPS_export_LptA"/>
</dbReference>
<organism evidence="6 7">
    <name type="scientific">Bisbaumannia pacifica</name>
    <dbReference type="NCBI Taxonomy" id="77098"/>
    <lineage>
        <taxon>Bacteria</taxon>
        <taxon>Pseudomonadati</taxon>
        <taxon>Pseudomonadota</taxon>
        <taxon>Gammaproteobacteria</taxon>
        <taxon>Oceanospirillales</taxon>
        <taxon>Halomonadaceae</taxon>
        <taxon>Bisbaumannia</taxon>
    </lineage>
</organism>
<dbReference type="Proteomes" id="UP000321275">
    <property type="component" value="Unassembled WGS sequence"/>
</dbReference>
<feature type="domain" description="Organic solvent tolerance-like N-terminal" evidence="5">
    <location>
        <begin position="35"/>
        <end position="143"/>
    </location>
</feature>
<keyword evidence="2 4" id="KW-0732">Signal</keyword>
<proteinExistence type="inferred from homology"/>
<keyword evidence="3 4" id="KW-0574">Periplasm</keyword>
<dbReference type="PANTHER" id="PTHR36504:SF1">
    <property type="entry name" value="LIPOPOLYSACCHARIDE EXPORT SYSTEM PROTEIN LPTA"/>
    <property type="match status" value="1"/>
</dbReference>
<dbReference type="Gene3D" id="2.60.450.10">
    <property type="entry name" value="Lipopolysaccharide (LPS) transport protein A like domain"/>
    <property type="match status" value="1"/>
</dbReference>
<keyword evidence="7" id="KW-1185">Reference proteome</keyword>